<name>A0A1Y2K5L0_9PROT</name>
<dbReference type="STRING" id="1434232.MAIT1_02405"/>
<dbReference type="RefSeq" id="WP_085444764.1">
    <property type="nucleotide sequence ID" value="NZ_LVJN01000020.1"/>
</dbReference>
<dbReference type="Proteomes" id="UP000194003">
    <property type="component" value="Unassembled WGS sequence"/>
</dbReference>
<accession>A0A1Y2K5L0</accession>
<dbReference type="AlphaFoldDB" id="A0A1Y2K5L0"/>
<sequence length="195" mass="22695">MILFQHRVNHIEKLRVTPQEYGVEVDIRTWGDQLIIHHDAGRKGPAFESWIDQYRHAGLILNVKEEGLEERLIEIMDEREIDNYFFLDQSFPFLIKTVCSGESRCAVRVSEYESIETALVLGGKVDWVWVDCFTRFPLEHEDAMQLKDAGFKLCLVSPELQGRIETREIDDMRALLGERGITVDAVCTKNPERWK</sequence>
<dbReference type="OrthoDB" id="7470251at2"/>
<gene>
    <name evidence="1" type="ORF">MAIT1_02405</name>
</gene>
<comment type="caution">
    <text evidence="1">The sequence shown here is derived from an EMBL/GenBank/DDBJ whole genome shotgun (WGS) entry which is preliminary data.</text>
</comment>
<organism evidence="1 2">
    <name type="scientific">Magnetofaba australis IT-1</name>
    <dbReference type="NCBI Taxonomy" id="1434232"/>
    <lineage>
        <taxon>Bacteria</taxon>
        <taxon>Pseudomonadati</taxon>
        <taxon>Pseudomonadota</taxon>
        <taxon>Magnetococcia</taxon>
        <taxon>Magnetococcales</taxon>
        <taxon>Magnetococcaceae</taxon>
        <taxon>Magnetofaba</taxon>
    </lineage>
</organism>
<evidence type="ECO:0000313" key="1">
    <source>
        <dbReference type="EMBL" id="OSM02285.1"/>
    </source>
</evidence>
<protein>
    <recommendedName>
        <fullName evidence="3">GP-PDE domain-containing protein</fullName>
    </recommendedName>
</protein>
<proteinExistence type="predicted"/>
<evidence type="ECO:0000313" key="2">
    <source>
        <dbReference type="Proteomes" id="UP000194003"/>
    </source>
</evidence>
<dbReference type="EMBL" id="LVJN01000020">
    <property type="protein sequence ID" value="OSM02285.1"/>
    <property type="molecule type" value="Genomic_DNA"/>
</dbReference>
<keyword evidence="2" id="KW-1185">Reference proteome</keyword>
<reference evidence="1 2" key="1">
    <citation type="journal article" date="2016" name="BMC Genomics">
        <title>Combined genomic and structural analyses of a cultured magnetotactic bacterium reveals its niche adaptation to a dynamic environment.</title>
        <authorList>
            <person name="Araujo A.C."/>
            <person name="Morillo V."/>
            <person name="Cypriano J."/>
            <person name="Teixeira L.C."/>
            <person name="Leao P."/>
            <person name="Lyra S."/>
            <person name="Almeida L.G."/>
            <person name="Bazylinski D.A."/>
            <person name="Vasconcellos A.T."/>
            <person name="Abreu F."/>
            <person name="Lins U."/>
        </authorList>
    </citation>
    <scope>NUCLEOTIDE SEQUENCE [LARGE SCALE GENOMIC DNA]</scope>
    <source>
        <strain evidence="1 2">IT-1</strain>
    </source>
</reference>
<evidence type="ECO:0008006" key="3">
    <source>
        <dbReference type="Google" id="ProtNLM"/>
    </source>
</evidence>